<keyword evidence="8" id="KW-0902">Two-component regulatory system</keyword>
<keyword evidence="4" id="KW-0808">Transferase</keyword>
<dbReference type="EC" id="2.7.13.3" evidence="2"/>
<keyword evidence="7" id="KW-0067">ATP-binding</keyword>
<dbReference type="PROSITE" id="PS50109">
    <property type="entry name" value="HIS_KIN"/>
    <property type="match status" value="1"/>
</dbReference>
<evidence type="ECO:0000256" key="8">
    <source>
        <dbReference type="ARBA" id="ARBA00023012"/>
    </source>
</evidence>
<dbReference type="Pfam" id="PF02518">
    <property type="entry name" value="HATPase_c"/>
    <property type="match status" value="1"/>
</dbReference>
<evidence type="ECO:0000256" key="3">
    <source>
        <dbReference type="ARBA" id="ARBA00022553"/>
    </source>
</evidence>
<dbReference type="InterPro" id="IPR004358">
    <property type="entry name" value="Sig_transdc_His_kin-like_C"/>
</dbReference>
<evidence type="ECO:0000256" key="4">
    <source>
        <dbReference type="ARBA" id="ARBA00022679"/>
    </source>
</evidence>
<dbReference type="PANTHER" id="PTHR43065:SF10">
    <property type="entry name" value="PEROXIDE STRESS-ACTIVATED HISTIDINE KINASE MAK3"/>
    <property type="match status" value="1"/>
</dbReference>
<dbReference type="InterPro" id="IPR003661">
    <property type="entry name" value="HisK_dim/P_dom"/>
</dbReference>
<keyword evidence="3" id="KW-0597">Phosphoprotein</keyword>
<keyword evidence="6" id="KW-0418">Kinase</keyword>
<sequence length="371" mass="43149">MIPLKKQFVQYLENHRYDLLKKWEKQIILSTKDPFKGQVWKNGNDMIQLLVEALMTDSESVDEFIRPFAYKVAEERVHASVNIGDFVYNVNIARSEIYKDLHNVFHSWDDLQTALNTINYVFDKFLYFAVSHYTDIKDKIIRQKQDYIDTTHDDRLSLLGQMTSSFVHEFRNPLTSIHGFIQLLKAEYPNLPYLDIITGELEQLRFRISQFLLLSKKQIADTEWSEISLNLLIEEIMSFLFPRILEVNVKVEEHLQANLQFKGYKEEIRQVIINIVFNAIDVLSGNSSDPIIIIRAYEHHDSITLSIANNGPKIPSELQNTIFDPFVTTKKTGTGLGLYVCKEIIEKHSGTLTCESNEDWTIFHITLPSIK</sequence>
<gene>
    <name evidence="10" type="ORF">D9X91_04155</name>
</gene>
<dbReference type="AlphaFoldDB" id="A0A3L7K3E7"/>
<feature type="domain" description="Histidine kinase" evidence="9">
    <location>
        <begin position="165"/>
        <end position="371"/>
    </location>
</feature>
<keyword evidence="5" id="KW-0547">Nucleotide-binding</keyword>
<dbReference type="OrthoDB" id="9815750at2"/>
<dbReference type="Pfam" id="PF00512">
    <property type="entry name" value="HisKA"/>
    <property type="match status" value="1"/>
</dbReference>
<dbReference type="EMBL" id="RCVZ01000002">
    <property type="protein sequence ID" value="RLQ97350.1"/>
    <property type="molecule type" value="Genomic_DNA"/>
</dbReference>
<comment type="catalytic activity">
    <reaction evidence="1">
        <text>ATP + protein L-histidine = ADP + protein N-phospho-L-histidine.</text>
        <dbReference type="EC" id="2.7.13.3"/>
    </reaction>
</comment>
<dbReference type="CDD" id="cd00082">
    <property type="entry name" value="HisKA"/>
    <property type="match status" value="1"/>
</dbReference>
<organism evidence="10 11">
    <name type="scientific">Falsibacillus albus</name>
    <dbReference type="NCBI Taxonomy" id="2478915"/>
    <lineage>
        <taxon>Bacteria</taxon>
        <taxon>Bacillati</taxon>
        <taxon>Bacillota</taxon>
        <taxon>Bacilli</taxon>
        <taxon>Bacillales</taxon>
        <taxon>Bacillaceae</taxon>
        <taxon>Falsibacillus</taxon>
    </lineage>
</organism>
<evidence type="ECO:0000256" key="7">
    <source>
        <dbReference type="ARBA" id="ARBA00022840"/>
    </source>
</evidence>
<evidence type="ECO:0000313" key="10">
    <source>
        <dbReference type="EMBL" id="RLQ97350.1"/>
    </source>
</evidence>
<keyword evidence="11" id="KW-1185">Reference proteome</keyword>
<dbReference type="InterPro" id="IPR005467">
    <property type="entry name" value="His_kinase_dom"/>
</dbReference>
<dbReference type="InterPro" id="IPR036097">
    <property type="entry name" value="HisK_dim/P_sf"/>
</dbReference>
<proteinExistence type="predicted"/>
<dbReference type="SUPFAM" id="SSF55874">
    <property type="entry name" value="ATPase domain of HSP90 chaperone/DNA topoisomerase II/histidine kinase"/>
    <property type="match status" value="1"/>
</dbReference>
<comment type="caution">
    <text evidence="10">The sequence shown here is derived from an EMBL/GenBank/DDBJ whole genome shotgun (WGS) entry which is preliminary data.</text>
</comment>
<dbReference type="InterPro" id="IPR018984">
    <property type="entry name" value="Histidine_kinase_N"/>
</dbReference>
<name>A0A3L7K3E7_9BACI</name>
<dbReference type="SMART" id="SM00388">
    <property type="entry name" value="HisKA"/>
    <property type="match status" value="1"/>
</dbReference>
<dbReference type="Proteomes" id="UP000276770">
    <property type="component" value="Unassembled WGS sequence"/>
</dbReference>
<evidence type="ECO:0000256" key="5">
    <source>
        <dbReference type="ARBA" id="ARBA00022741"/>
    </source>
</evidence>
<evidence type="ECO:0000256" key="6">
    <source>
        <dbReference type="ARBA" id="ARBA00022777"/>
    </source>
</evidence>
<dbReference type="InterPro" id="IPR036890">
    <property type="entry name" value="HATPase_C_sf"/>
</dbReference>
<dbReference type="PANTHER" id="PTHR43065">
    <property type="entry name" value="SENSOR HISTIDINE KINASE"/>
    <property type="match status" value="1"/>
</dbReference>
<accession>A0A3L7K3E7</accession>
<evidence type="ECO:0000256" key="1">
    <source>
        <dbReference type="ARBA" id="ARBA00000085"/>
    </source>
</evidence>
<dbReference type="PRINTS" id="PR00344">
    <property type="entry name" value="BCTRLSENSOR"/>
</dbReference>
<dbReference type="GO" id="GO:0005524">
    <property type="term" value="F:ATP binding"/>
    <property type="evidence" value="ECO:0007669"/>
    <property type="project" value="UniProtKB-KW"/>
</dbReference>
<reference evidence="10 11" key="1">
    <citation type="submission" date="2018-10" db="EMBL/GenBank/DDBJ databases">
        <title>Falsibacillus sp. genome draft.</title>
        <authorList>
            <person name="Shi S."/>
        </authorList>
    </citation>
    <scope>NUCLEOTIDE SEQUENCE [LARGE SCALE GENOMIC DNA]</scope>
    <source>
        <strain evidence="10 11">GY 10110</strain>
    </source>
</reference>
<dbReference type="Gene3D" id="3.30.565.10">
    <property type="entry name" value="Histidine kinase-like ATPase, C-terminal domain"/>
    <property type="match status" value="1"/>
</dbReference>
<protein>
    <recommendedName>
        <fullName evidence="2">histidine kinase</fullName>
        <ecNumber evidence="2">2.7.13.3</ecNumber>
    </recommendedName>
</protein>
<dbReference type="RefSeq" id="WP_121679300.1">
    <property type="nucleotide sequence ID" value="NZ_RCVZ01000002.1"/>
</dbReference>
<dbReference type="Gene3D" id="1.10.287.130">
    <property type="match status" value="1"/>
</dbReference>
<evidence type="ECO:0000259" key="9">
    <source>
        <dbReference type="PROSITE" id="PS50109"/>
    </source>
</evidence>
<dbReference type="SMART" id="SM00387">
    <property type="entry name" value="HATPase_c"/>
    <property type="match status" value="1"/>
</dbReference>
<dbReference type="SUPFAM" id="SSF47384">
    <property type="entry name" value="Homodimeric domain of signal transducing histidine kinase"/>
    <property type="match status" value="1"/>
</dbReference>
<dbReference type="Pfam" id="PF09385">
    <property type="entry name" value="HisK_N"/>
    <property type="match status" value="1"/>
</dbReference>
<evidence type="ECO:0000256" key="2">
    <source>
        <dbReference type="ARBA" id="ARBA00012438"/>
    </source>
</evidence>
<dbReference type="InterPro" id="IPR003594">
    <property type="entry name" value="HATPase_dom"/>
</dbReference>
<evidence type="ECO:0000313" key="11">
    <source>
        <dbReference type="Proteomes" id="UP000276770"/>
    </source>
</evidence>
<dbReference type="Gene3D" id="1.10.490.70">
    <property type="entry name" value="Histidine kinase N-terminal domain"/>
    <property type="match status" value="1"/>
</dbReference>
<dbReference type="GO" id="GO:0000155">
    <property type="term" value="F:phosphorelay sensor kinase activity"/>
    <property type="evidence" value="ECO:0007669"/>
    <property type="project" value="InterPro"/>
</dbReference>